<comment type="subcellular location">
    <subcellularLocation>
        <location evidence="1">Membrane</location>
        <topology evidence="1">Multi-pass membrane protein</topology>
    </subcellularLocation>
</comment>
<evidence type="ECO:0000256" key="6">
    <source>
        <dbReference type="SAM" id="Phobius"/>
    </source>
</evidence>
<protein>
    <recommendedName>
        <fullName evidence="7">MARVEL domain-containing protein</fullName>
    </recommendedName>
</protein>
<keyword evidence="4 5" id="KW-0472">Membrane</keyword>
<proteinExistence type="predicted"/>
<feature type="transmembrane region" description="Helical" evidence="6">
    <location>
        <begin position="47"/>
        <end position="68"/>
    </location>
</feature>
<feature type="transmembrane region" description="Helical" evidence="6">
    <location>
        <begin position="109"/>
        <end position="129"/>
    </location>
</feature>
<reference evidence="9" key="1">
    <citation type="submission" date="2023-01" db="EMBL/GenBank/DDBJ databases">
        <title>Key to firefly adult light organ development and bioluminescence: homeobox transcription factors regulate luciferase expression and transportation to peroxisome.</title>
        <authorList>
            <person name="Fu X."/>
        </authorList>
    </citation>
    <scope>NUCLEOTIDE SEQUENCE [LARGE SCALE GENOMIC DNA]</scope>
</reference>
<dbReference type="EMBL" id="JARPUR010000003">
    <property type="protein sequence ID" value="KAK4880274.1"/>
    <property type="molecule type" value="Genomic_DNA"/>
</dbReference>
<sequence>MATTEPGGLQFGYLKTHTAIAKISQAILNAVSILCVLIEDKTSEGDAFVACGFITLIITLLLIICNVANLPEKIILPWNYIDFGCCLFSIVFYMATATLILRYKDTNGYVIGGAFGFINIYMYGVNLLITYKKM</sequence>
<dbReference type="InterPro" id="IPR050578">
    <property type="entry name" value="MARVEL-CKLF_proteins"/>
</dbReference>
<dbReference type="GO" id="GO:0016020">
    <property type="term" value="C:membrane"/>
    <property type="evidence" value="ECO:0007669"/>
    <property type="project" value="UniProtKB-SubCell"/>
</dbReference>
<gene>
    <name evidence="8" type="ORF">RN001_008420</name>
</gene>
<keyword evidence="2 5" id="KW-0812">Transmembrane</keyword>
<dbReference type="PANTHER" id="PTHR22776">
    <property type="entry name" value="MARVEL-CONTAINING POTENTIAL LIPID RAFT-ASSOCIATED PROTEIN"/>
    <property type="match status" value="1"/>
</dbReference>
<evidence type="ECO:0000256" key="3">
    <source>
        <dbReference type="ARBA" id="ARBA00022989"/>
    </source>
</evidence>
<name>A0AAN7SH92_9COLE</name>
<evidence type="ECO:0000256" key="2">
    <source>
        <dbReference type="ARBA" id="ARBA00022692"/>
    </source>
</evidence>
<feature type="transmembrane region" description="Helical" evidence="6">
    <location>
        <begin position="80"/>
        <end position="103"/>
    </location>
</feature>
<comment type="caution">
    <text evidence="8">The sequence shown here is derived from an EMBL/GenBank/DDBJ whole genome shotgun (WGS) entry which is preliminary data.</text>
</comment>
<evidence type="ECO:0000313" key="9">
    <source>
        <dbReference type="Proteomes" id="UP001353858"/>
    </source>
</evidence>
<evidence type="ECO:0000256" key="5">
    <source>
        <dbReference type="PROSITE-ProRule" id="PRU00581"/>
    </source>
</evidence>
<dbReference type="Proteomes" id="UP001353858">
    <property type="component" value="Unassembled WGS sequence"/>
</dbReference>
<evidence type="ECO:0000313" key="8">
    <source>
        <dbReference type="EMBL" id="KAK4880274.1"/>
    </source>
</evidence>
<evidence type="ECO:0000259" key="7">
    <source>
        <dbReference type="PROSITE" id="PS51225"/>
    </source>
</evidence>
<dbReference type="InterPro" id="IPR008253">
    <property type="entry name" value="Marvel"/>
</dbReference>
<keyword evidence="3 6" id="KW-1133">Transmembrane helix</keyword>
<feature type="domain" description="MARVEL" evidence="7">
    <location>
        <begin position="13"/>
        <end position="134"/>
    </location>
</feature>
<dbReference type="PANTHER" id="PTHR22776:SF49">
    <property type="entry name" value="MARVEL DOMAIN-CONTAINING PROTEIN"/>
    <property type="match status" value="1"/>
</dbReference>
<dbReference type="PROSITE" id="PS51225">
    <property type="entry name" value="MARVEL"/>
    <property type="match status" value="1"/>
</dbReference>
<organism evidence="8 9">
    <name type="scientific">Aquatica leii</name>
    <dbReference type="NCBI Taxonomy" id="1421715"/>
    <lineage>
        <taxon>Eukaryota</taxon>
        <taxon>Metazoa</taxon>
        <taxon>Ecdysozoa</taxon>
        <taxon>Arthropoda</taxon>
        <taxon>Hexapoda</taxon>
        <taxon>Insecta</taxon>
        <taxon>Pterygota</taxon>
        <taxon>Neoptera</taxon>
        <taxon>Endopterygota</taxon>
        <taxon>Coleoptera</taxon>
        <taxon>Polyphaga</taxon>
        <taxon>Elateriformia</taxon>
        <taxon>Elateroidea</taxon>
        <taxon>Lampyridae</taxon>
        <taxon>Luciolinae</taxon>
        <taxon>Aquatica</taxon>
    </lineage>
</organism>
<dbReference type="AlphaFoldDB" id="A0AAN7SH92"/>
<evidence type="ECO:0000256" key="4">
    <source>
        <dbReference type="ARBA" id="ARBA00023136"/>
    </source>
</evidence>
<accession>A0AAN7SH92</accession>
<keyword evidence="9" id="KW-1185">Reference proteome</keyword>
<evidence type="ECO:0000256" key="1">
    <source>
        <dbReference type="ARBA" id="ARBA00004141"/>
    </source>
</evidence>